<dbReference type="PROSITE" id="PS50110">
    <property type="entry name" value="RESPONSE_REGULATORY"/>
    <property type="match status" value="1"/>
</dbReference>
<dbReference type="PROSITE" id="PS50109">
    <property type="entry name" value="HIS_KIN"/>
    <property type="match status" value="1"/>
</dbReference>
<dbReference type="InterPro" id="IPR004358">
    <property type="entry name" value="Sig_transdc_His_kin-like_C"/>
</dbReference>
<dbReference type="InterPro" id="IPR013767">
    <property type="entry name" value="PAS_fold"/>
</dbReference>
<keyword evidence="3 9" id="KW-0597">Phosphoprotein</keyword>
<dbReference type="Gene3D" id="1.10.287.130">
    <property type="match status" value="1"/>
</dbReference>
<dbReference type="InterPro" id="IPR001610">
    <property type="entry name" value="PAC"/>
</dbReference>
<dbReference type="GO" id="GO:0005524">
    <property type="term" value="F:ATP binding"/>
    <property type="evidence" value="ECO:0007669"/>
    <property type="project" value="UniProtKB-KW"/>
</dbReference>
<evidence type="ECO:0000259" key="11">
    <source>
        <dbReference type="PROSITE" id="PS50110"/>
    </source>
</evidence>
<dbReference type="SMART" id="SM00388">
    <property type="entry name" value="HisKA"/>
    <property type="match status" value="1"/>
</dbReference>
<evidence type="ECO:0000256" key="7">
    <source>
        <dbReference type="ARBA" id="ARBA00022840"/>
    </source>
</evidence>
<keyword evidence="15" id="KW-1185">Reference proteome</keyword>
<keyword evidence="4" id="KW-0808">Transferase</keyword>
<dbReference type="Pfam" id="PF13426">
    <property type="entry name" value="PAS_9"/>
    <property type="match status" value="1"/>
</dbReference>
<dbReference type="SUPFAM" id="SSF47384">
    <property type="entry name" value="Homodimeric domain of signal transducing histidine kinase"/>
    <property type="match status" value="1"/>
</dbReference>
<dbReference type="EC" id="2.7.13.3" evidence="2"/>
<dbReference type="SMART" id="SM00387">
    <property type="entry name" value="HATPase_c"/>
    <property type="match status" value="1"/>
</dbReference>
<feature type="domain" description="Histidine kinase" evidence="10">
    <location>
        <begin position="282"/>
        <end position="506"/>
    </location>
</feature>
<organism evidence="14 15">
    <name type="scientific">Acidisoma cellulosilyticum</name>
    <dbReference type="NCBI Taxonomy" id="2802395"/>
    <lineage>
        <taxon>Bacteria</taxon>
        <taxon>Pseudomonadati</taxon>
        <taxon>Pseudomonadota</taxon>
        <taxon>Alphaproteobacteria</taxon>
        <taxon>Acetobacterales</taxon>
        <taxon>Acidocellaceae</taxon>
        <taxon>Acidisoma</taxon>
    </lineage>
</organism>
<sequence length="646" mass="70710">MARETSSEIANLHELLVREVVDYAIYMLNPDGQVISWNTGAERIKGYSEAEILGTHFSRFYTDEDREAGIPARALQTAADIGRLAAEGWRVRRDGSRFWAMVVIDAIYQDGSVMGFAKITRDMTEQRAVQMAALDSERRFRLLIESVTDYAICMLDTVGFVTHWNAGAERITGYRAIDIIGRHFEDFYAEEDKVLGLPALALLTARAEGRYGIEGWRVRRDGSRFWASVVLDPIYDNGILVGFAKITRDLTERRDTQLQLEASRQQLFQAQKMEAVGQLTGGLAHDFNNVLTGIIGSLTLIEARIRAGRRDGLDRYIAAAQGAAARAAALTHRLLAFARRQTLDAKVTEINTLILNMGELVRQTVGRRVKLSTDLEPDLWTVCCDPNQLESAILNLCLNARDAMPSGGCIVIHTGNLALLGRAASDLRLANGDYIAVAVSDTGTGMTTEVLARAFDPFFTTKPIGQGTGLGLSMIHGFAEQSGGRARIASEPGAGTTVTLYLPRYHGALPEEIEKGQAIDLSFSDRRGSTILVVDDEEAIRMLIVEVLDDLGYICLEASDSESALAQLQDHPEVDLLITDVGLPGDMNGRQMAEAARSSLPDLKVLFITGYADSAVIGETFGLGTRVLGKPFSLDVLMNQVRDLCS</sequence>
<dbReference type="CDD" id="cd00082">
    <property type="entry name" value="HisKA"/>
    <property type="match status" value="1"/>
</dbReference>
<feature type="domain" description="PAC" evidence="13">
    <location>
        <begin position="84"/>
        <end position="135"/>
    </location>
</feature>
<dbReference type="Proteomes" id="UP000721844">
    <property type="component" value="Unassembled WGS sequence"/>
</dbReference>
<keyword evidence="6" id="KW-0418">Kinase</keyword>
<keyword evidence="7" id="KW-0067">ATP-binding</keyword>
<dbReference type="SUPFAM" id="SSF55874">
    <property type="entry name" value="ATPase domain of HSP90 chaperone/DNA topoisomerase II/histidine kinase"/>
    <property type="match status" value="1"/>
</dbReference>
<dbReference type="InterPro" id="IPR036097">
    <property type="entry name" value="HisK_dim/P_sf"/>
</dbReference>
<dbReference type="Pfam" id="PF00072">
    <property type="entry name" value="Response_reg"/>
    <property type="match status" value="1"/>
</dbReference>
<dbReference type="PROSITE" id="PS50112">
    <property type="entry name" value="PAS"/>
    <property type="match status" value="2"/>
</dbReference>
<evidence type="ECO:0000259" key="13">
    <source>
        <dbReference type="PROSITE" id="PS50113"/>
    </source>
</evidence>
<evidence type="ECO:0000256" key="3">
    <source>
        <dbReference type="ARBA" id="ARBA00022553"/>
    </source>
</evidence>
<evidence type="ECO:0000259" key="10">
    <source>
        <dbReference type="PROSITE" id="PS50109"/>
    </source>
</evidence>
<dbReference type="SMART" id="SM00091">
    <property type="entry name" value="PAS"/>
    <property type="match status" value="2"/>
</dbReference>
<feature type="modified residue" description="4-aspartylphosphate" evidence="9">
    <location>
        <position position="580"/>
    </location>
</feature>
<dbReference type="Pfam" id="PF02518">
    <property type="entry name" value="HATPase_c"/>
    <property type="match status" value="1"/>
</dbReference>
<evidence type="ECO:0000256" key="8">
    <source>
        <dbReference type="ARBA" id="ARBA00023012"/>
    </source>
</evidence>
<dbReference type="PANTHER" id="PTHR43065:SF49">
    <property type="entry name" value="HISTIDINE KINASE"/>
    <property type="match status" value="1"/>
</dbReference>
<dbReference type="SMART" id="SM00086">
    <property type="entry name" value="PAC"/>
    <property type="match status" value="2"/>
</dbReference>
<evidence type="ECO:0000256" key="6">
    <source>
        <dbReference type="ARBA" id="ARBA00022777"/>
    </source>
</evidence>
<dbReference type="InterPro" id="IPR003661">
    <property type="entry name" value="HisK_dim/P_dom"/>
</dbReference>
<dbReference type="PANTHER" id="PTHR43065">
    <property type="entry name" value="SENSOR HISTIDINE KINASE"/>
    <property type="match status" value="1"/>
</dbReference>
<dbReference type="InterPro" id="IPR000014">
    <property type="entry name" value="PAS"/>
</dbReference>
<comment type="catalytic activity">
    <reaction evidence="1">
        <text>ATP + protein L-histidine = ADP + protein N-phospho-L-histidine.</text>
        <dbReference type="EC" id="2.7.13.3"/>
    </reaction>
</comment>
<dbReference type="PRINTS" id="PR00344">
    <property type="entry name" value="BCTRLSENSOR"/>
</dbReference>
<dbReference type="InterPro" id="IPR000700">
    <property type="entry name" value="PAS-assoc_C"/>
</dbReference>
<dbReference type="AlphaFoldDB" id="A0A963Z5N4"/>
<accession>A0A963Z5N4</accession>
<feature type="domain" description="Response regulatory" evidence="11">
    <location>
        <begin position="530"/>
        <end position="645"/>
    </location>
</feature>
<feature type="domain" description="PAC" evidence="13">
    <location>
        <begin position="211"/>
        <end position="262"/>
    </location>
</feature>
<dbReference type="InterPro" id="IPR035965">
    <property type="entry name" value="PAS-like_dom_sf"/>
</dbReference>
<evidence type="ECO:0000313" key="15">
    <source>
        <dbReference type="Proteomes" id="UP000721844"/>
    </source>
</evidence>
<dbReference type="GO" id="GO:0000155">
    <property type="term" value="F:phosphorelay sensor kinase activity"/>
    <property type="evidence" value="ECO:0007669"/>
    <property type="project" value="InterPro"/>
</dbReference>
<reference evidence="14 15" key="1">
    <citation type="journal article" date="2021" name="Microorganisms">
        <title>Acidisoma silvae sp. nov. and Acidisomacellulosilytica sp. nov., Two Acidophilic Bacteria Isolated from Decaying Wood, Hydrolyzing Cellulose and Producing Poly-3-hydroxybutyrate.</title>
        <authorList>
            <person name="Mieszkin S."/>
            <person name="Pouder E."/>
            <person name="Uroz S."/>
            <person name="Simon-Colin C."/>
            <person name="Alain K."/>
        </authorList>
    </citation>
    <scope>NUCLEOTIDE SEQUENCE [LARGE SCALE GENOMIC DNA]</scope>
    <source>
        <strain evidence="14 15">HW T5.17</strain>
    </source>
</reference>
<evidence type="ECO:0000259" key="12">
    <source>
        <dbReference type="PROSITE" id="PS50112"/>
    </source>
</evidence>
<evidence type="ECO:0000256" key="2">
    <source>
        <dbReference type="ARBA" id="ARBA00012438"/>
    </source>
</evidence>
<dbReference type="InterPro" id="IPR011006">
    <property type="entry name" value="CheY-like_superfamily"/>
</dbReference>
<name>A0A963Z5N4_9PROT</name>
<dbReference type="Gene3D" id="3.30.565.10">
    <property type="entry name" value="Histidine kinase-like ATPase, C-terminal domain"/>
    <property type="match status" value="1"/>
</dbReference>
<dbReference type="NCBIfam" id="TIGR00229">
    <property type="entry name" value="sensory_box"/>
    <property type="match status" value="2"/>
</dbReference>
<dbReference type="RefSeq" id="WP_227309152.1">
    <property type="nucleotide sequence ID" value="NZ_JAESVA010000007.1"/>
</dbReference>
<dbReference type="Pfam" id="PF00512">
    <property type="entry name" value="HisKA"/>
    <property type="match status" value="1"/>
</dbReference>
<comment type="caution">
    <text evidence="14">The sequence shown here is derived from an EMBL/GenBank/DDBJ whole genome shotgun (WGS) entry which is preliminary data.</text>
</comment>
<dbReference type="CDD" id="cd00130">
    <property type="entry name" value="PAS"/>
    <property type="match status" value="2"/>
</dbReference>
<dbReference type="SUPFAM" id="SSF55785">
    <property type="entry name" value="PYP-like sensor domain (PAS domain)"/>
    <property type="match status" value="2"/>
</dbReference>
<dbReference type="Pfam" id="PF00989">
    <property type="entry name" value="PAS"/>
    <property type="match status" value="1"/>
</dbReference>
<evidence type="ECO:0000256" key="1">
    <source>
        <dbReference type="ARBA" id="ARBA00000085"/>
    </source>
</evidence>
<dbReference type="InterPro" id="IPR005467">
    <property type="entry name" value="His_kinase_dom"/>
</dbReference>
<dbReference type="InterPro" id="IPR003594">
    <property type="entry name" value="HATPase_dom"/>
</dbReference>
<evidence type="ECO:0000313" key="14">
    <source>
        <dbReference type="EMBL" id="MCB8882500.1"/>
    </source>
</evidence>
<dbReference type="GO" id="GO:0006355">
    <property type="term" value="P:regulation of DNA-templated transcription"/>
    <property type="evidence" value="ECO:0007669"/>
    <property type="project" value="InterPro"/>
</dbReference>
<protein>
    <recommendedName>
        <fullName evidence="2">histidine kinase</fullName>
        <ecNumber evidence="2">2.7.13.3</ecNumber>
    </recommendedName>
</protein>
<keyword evidence="8" id="KW-0902">Two-component regulatory system</keyword>
<feature type="domain" description="PAS" evidence="12">
    <location>
        <begin position="13"/>
        <end position="67"/>
    </location>
</feature>
<dbReference type="SMART" id="SM00448">
    <property type="entry name" value="REC"/>
    <property type="match status" value="1"/>
</dbReference>
<dbReference type="CDD" id="cd18161">
    <property type="entry name" value="REC_hyHK_blue-like"/>
    <property type="match status" value="1"/>
</dbReference>
<proteinExistence type="predicted"/>
<evidence type="ECO:0000256" key="5">
    <source>
        <dbReference type="ARBA" id="ARBA00022741"/>
    </source>
</evidence>
<dbReference type="Gene3D" id="3.30.450.20">
    <property type="entry name" value="PAS domain"/>
    <property type="match status" value="2"/>
</dbReference>
<dbReference type="InterPro" id="IPR001789">
    <property type="entry name" value="Sig_transdc_resp-reg_receiver"/>
</dbReference>
<evidence type="ECO:0000256" key="9">
    <source>
        <dbReference type="PROSITE-ProRule" id="PRU00169"/>
    </source>
</evidence>
<dbReference type="SUPFAM" id="SSF52172">
    <property type="entry name" value="CheY-like"/>
    <property type="match status" value="1"/>
</dbReference>
<dbReference type="EMBL" id="JAESVA010000007">
    <property type="protein sequence ID" value="MCB8882500.1"/>
    <property type="molecule type" value="Genomic_DNA"/>
</dbReference>
<feature type="domain" description="PAS" evidence="12">
    <location>
        <begin position="136"/>
        <end position="193"/>
    </location>
</feature>
<evidence type="ECO:0000256" key="4">
    <source>
        <dbReference type="ARBA" id="ARBA00022679"/>
    </source>
</evidence>
<dbReference type="InterPro" id="IPR036890">
    <property type="entry name" value="HATPase_C_sf"/>
</dbReference>
<gene>
    <name evidence="14" type="ORF">ACELLULO517_19800</name>
</gene>
<dbReference type="PROSITE" id="PS50113">
    <property type="entry name" value="PAC"/>
    <property type="match status" value="2"/>
</dbReference>
<keyword evidence="5" id="KW-0547">Nucleotide-binding</keyword>
<dbReference type="Gene3D" id="3.40.50.2300">
    <property type="match status" value="1"/>
</dbReference>